<accession>A0A9W9A9I7</accession>
<sequence>MKSSSLYNHLPPPSSPLSHHEIAHLECLSGEISSYYFTVVSVFLTIDFGRAKNITSGSSVELVLSQDLRITNIAISDDYKDALGRTSLVLSSTRNNANSISQSFTIANLLVARTEQVLVNVKLDQGYKYILSCRGSNDLTLLGYYERNLFNLPGGTNFNPSVNPAHRTVASTLATSTSAPTNGATSTSTSSRTSSAAQSSLSNHRPIAGRVTQKSPAIPAAGWSHTAIANAPKTGPYSTAIVSQISDPGDGNTTPCSFDSSTNEKPGTYDMRVSSGGFINNFPSSSNSNAGPATSDRVSAHQLTRPNSTSSLSGHGQKRRTIDTAENVVVTSSATQTKRMKTATITQGPYNPTPTHETASHEQYKHYPSSGPSNGALLPGTNSAPNRGSASEQRSSRPSFSSNHAHMPFSGTTPASNHDPEQRNRPSSSSQSSILFSSSHAHTPFKGPAPGPNHDPEQLNHPSSGLSSIPFSASYAQTPFRGPTPAPSYGPEPAHRPSSSGQPSVPFSSNHATPAPNRESASDQHNQPSSSGQLSSSHVRTQLPSQAPSLGPGNKTSSSSACAPSSAVA</sequence>
<feature type="compositionally biased region" description="Low complexity" evidence="1">
    <location>
        <begin position="173"/>
        <end position="202"/>
    </location>
</feature>
<feature type="compositionally biased region" description="Polar residues" evidence="1">
    <location>
        <begin position="244"/>
        <end position="265"/>
    </location>
</feature>
<proteinExistence type="predicted"/>
<feature type="compositionally biased region" description="Low complexity" evidence="1">
    <location>
        <begin position="427"/>
        <end position="439"/>
    </location>
</feature>
<evidence type="ECO:0000313" key="4">
    <source>
        <dbReference type="Proteomes" id="UP001150238"/>
    </source>
</evidence>
<evidence type="ECO:0000256" key="1">
    <source>
        <dbReference type="SAM" id="MobiDB-lite"/>
    </source>
</evidence>
<reference evidence="3" key="2">
    <citation type="journal article" date="2023" name="Proc. Natl. Acad. Sci. U.S.A.">
        <title>A global phylogenomic analysis of the shiitake genus Lentinula.</title>
        <authorList>
            <person name="Sierra-Patev S."/>
            <person name="Min B."/>
            <person name="Naranjo-Ortiz M."/>
            <person name="Looney B."/>
            <person name="Konkel Z."/>
            <person name="Slot J.C."/>
            <person name="Sakamoto Y."/>
            <person name="Steenwyk J.L."/>
            <person name="Rokas A."/>
            <person name="Carro J."/>
            <person name="Camarero S."/>
            <person name="Ferreira P."/>
            <person name="Molpeceres G."/>
            <person name="Ruiz-Duenas F.J."/>
            <person name="Serrano A."/>
            <person name="Henrissat B."/>
            <person name="Drula E."/>
            <person name="Hughes K.W."/>
            <person name="Mata J.L."/>
            <person name="Ishikawa N.K."/>
            <person name="Vargas-Isla R."/>
            <person name="Ushijima S."/>
            <person name="Smith C.A."/>
            <person name="Donoghue J."/>
            <person name="Ahrendt S."/>
            <person name="Andreopoulos W."/>
            <person name="He G."/>
            <person name="LaButti K."/>
            <person name="Lipzen A."/>
            <person name="Ng V."/>
            <person name="Riley R."/>
            <person name="Sandor L."/>
            <person name="Barry K."/>
            <person name="Martinez A.T."/>
            <person name="Xiao Y."/>
            <person name="Gibbons J.G."/>
            <person name="Terashima K."/>
            <person name="Grigoriev I.V."/>
            <person name="Hibbett D."/>
        </authorList>
    </citation>
    <scope>NUCLEOTIDE SEQUENCE</scope>
    <source>
        <strain evidence="3">Sp2 HRB7682 ss15</strain>
    </source>
</reference>
<protein>
    <recommendedName>
        <fullName evidence="2">Nucleoplasmin-like domain-containing protein</fullName>
    </recommendedName>
</protein>
<dbReference type="Proteomes" id="UP001150238">
    <property type="component" value="Unassembled WGS sequence"/>
</dbReference>
<dbReference type="InterPro" id="IPR041232">
    <property type="entry name" value="NPL"/>
</dbReference>
<dbReference type="Gene3D" id="2.60.120.340">
    <property type="entry name" value="Nucleoplasmin core domain"/>
    <property type="match status" value="1"/>
</dbReference>
<feature type="compositionally biased region" description="Polar residues" evidence="1">
    <location>
        <begin position="538"/>
        <end position="548"/>
    </location>
</feature>
<reference evidence="3" key="1">
    <citation type="submission" date="2022-08" db="EMBL/GenBank/DDBJ databases">
        <authorList>
            <consortium name="DOE Joint Genome Institute"/>
            <person name="Min B."/>
            <person name="Riley R."/>
            <person name="Sierra-Patev S."/>
            <person name="Naranjo-Ortiz M."/>
            <person name="Looney B."/>
            <person name="Konkel Z."/>
            <person name="Slot J.C."/>
            <person name="Sakamoto Y."/>
            <person name="Steenwyk J.L."/>
            <person name="Rokas A."/>
            <person name="Carro J."/>
            <person name="Camarero S."/>
            <person name="Ferreira P."/>
            <person name="Molpeceres G."/>
            <person name="Ruiz-Duenas F.J."/>
            <person name="Serrano A."/>
            <person name="Henrissat B."/>
            <person name="Drula E."/>
            <person name="Hughes K.W."/>
            <person name="Mata J.L."/>
            <person name="Ishikawa N.K."/>
            <person name="Vargas-Isla R."/>
            <person name="Ushijima S."/>
            <person name="Smith C.A."/>
            <person name="Ahrendt S."/>
            <person name="Andreopoulos W."/>
            <person name="He G."/>
            <person name="Labutti K."/>
            <person name="Lipzen A."/>
            <person name="Ng V."/>
            <person name="Sandor L."/>
            <person name="Barry K."/>
            <person name="Martinez A.T."/>
            <person name="Xiao Y."/>
            <person name="Gibbons J.G."/>
            <person name="Terashima K."/>
            <person name="Hibbett D.S."/>
            <person name="Grigoriev I.V."/>
        </authorList>
    </citation>
    <scope>NUCLEOTIDE SEQUENCE</scope>
    <source>
        <strain evidence="3">Sp2 HRB7682 ss15</strain>
    </source>
</reference>
<organism evidence="3 4">
    <name type="scientific">Lentinula lateritia</name>
    <dbReference type="NCBI Taxonomy" id="40482"/>
    <lineage>
        <taxon>Eukaryota</taxon>
        <taxon>Fungi</taxon>
        <taxon>Dikarya</taxon>
        <taxon>Basidiomycota</taxon>
        <taxon>Agaricomycotina</taxon>
        <taxon>Agaricomycetes</taxon>
        <taxon>Agaricomycetidae</taxon>
        <taxon>Agaricales</taxon>
        <taxon>Marasmiineae</taxon>
        <taxon>Omphalotaceae</taxon>
        <taxon>Lentinula</taxon>
    </lineage>
</organism>
<evidence type="ECO:0000259" key="2">
    <source>
        <dbReference type="Pfam" id="PF17800"/>
    </source>
</evidence>
<feature type="domain" description="Nucleoplasmin-like" evidence="2">
    <location>
        <begin position="53"/>
        <end position="145"/>
    </location>
</feature>
<dbReference type="Pfam" id="PF17800">
    <property type="entry name" value="NPL"/>
    <property type="match status" value="1"/>
</dbReference>
<feature type="region of interest" description="Disordered" evidence="1">
    <location>
        <begin position="280"/>
        <end position="569"/>
    </location>
</feature>
<gene>
    <name evidence="3" type="ORF">C8J55DRAFT_561287</name>
</gene>
<feature type="compositionally biased region" description="Low complexity" evidence="1">
    <location>
        <begin position="497"/>
        <end position="509"/>
    </location>
</feature>
<evidence type="ECO:0000313" key="3">
    <source>
        <dbReference type="EMBL" id="KAJ4477693.1"/>
    </source>
</evidence>
<feature type="compositionally biased region" description="Low complexity" evidence="1">
    <location>
        <begin position="280"/>
        <end position="293"/>
    </location>
</feature>
<feature type="compositionally biased region" description="Low complexity" evidence="1">
    <location>
        <begin position="557"/>
        <end position="569"/>
    </location>
</feature>
<dbReference type="EMBL" id="JANVFS010000018">
    <property type="protein sequence ID" value="KAJ4477693.1"/>
    <property type="molecule type" value="Genomic_DNA"/>
</dbReference>
<dbReference type="AlphaFoldDB" id="A0A9W9A9I7"/>
<feature type="region of interest" description="Disordered" evidence="1">
    <location>
        <begin position="173"/>
        <end position="209"/>
    </location>
</feature>
<feature type="compositionally biased region" description="Polar residues" evidence="1">
    <location>
        <begin position="301"/>
        <end position="314"/>
    </location>
</feature>
<comment type="caution">
    <text evidence="3">The sequence shown here is derived from an EMBL/GenBank/DDBJ whole genome shotgun (WGS) entry which is preliminary data.</text>
</comment>
<feature type="compositionally biased region" description="Low complexity" evidence="1">
    <location>
        <begin position="389"/>
        <end position="402"/>
    </location>
</feature>
<name>A0A9W9A9I7_9AGAR</name>
<feature type="compositionally biased region" description="Polar residues" evidence="1">
    <location>
        <begin position="329"/>
        <end position="357"/>
    </location>
</feature>
<feature type="compositionally biased region" description="Polar residues" evidence="1">
    <location>
        <begin position="460"/>
        <end position="477"/>
    </location>
</feature>
<feature type="region of interest" description="Disordered" evidence="1">
    <location>
        <begin position="244"/>
        <end position="267"/>
    </location>
</feature>